<dbReference type="InterPro" id="IPR013154">
    <property type="entry name" value="ADH-like_N"/>
</dbReference>
<keyword evidence="4 6" id="KW-0862">Zinc</keyword>
<dbReference type="CDD" id="cd08233">
    <property type="entry name" value="butanediol_DH_like"/>
    <property type="match status" value="1"/>
</dbReference>
<dbReference type="GO" id="GO:0008270">
    <property type="term" value="F:zinc ion binding"/>
    <property type="evidence" value="ECO:0007669"/>
    <property type="project" value="InterPro"/>
</dbReference>
<dbReference type="InterPro" id="IPR011032">
    <property type="entry name" value="GroES-like_sf"/>
</dbReference>
<dbReference type="AlphaFoldDB" id="A0AAD6BWS6"/>
<comment type="cofactor">
    <cofactor evidence="1 6">
        <name>Zn(2+)</name>
        <dbReference type="ChEBI" id="CHEBI:29105"/>
    </cofactor>
</comment>
<dbReference type="InterPro" id="IPR020843">
    <property type="entry name" value="ER"/>
</dbReference>
<dbReference type="RefSeq" id="XP_056760666.1">
    <property type="nucleotide sequence ID" value="XM_056915912.1"/>
</dbReference>
<dbReference type="GO" id="GO:0034079">
    <property type="term" value="P:butanediol biosynthetic process"/>
    <property type="evidence" value="ECO:0007669"/>
    <property type="project" value="TreeGrafter"/>
</dbReference>
<name>A0AAD6BWS6_9EURO</name>
<dbReference type="Pfam" id="PF00107">
    <property type="entry name" value="ADH_zinc_N"/>
    <property type="match status" value="1"/>
</dbReference>
<evidence type="ECO:0000256" key="6">
    <source>
        <dbReference type="RuleBase" id="RU361277"/>
    </source>
</evidence>
<feature type="domain" description="Enoyl reductase (ER)" evidence="7">
    <location>
        <begin position="8"/>
        <end position="350"/>
    </location>
</feature>
<keyword evidence="5" id="KW-0560">Oxidoreductase</keyword>
<reference evidence="8" key="1">
    <citation type="submission" date="2022-12" db="EMBL/GenBank/DDBJ databases">
        <authorList>
            <person name="Petersen C."/>
        </authorList>
    </citation>
    <scope>NUCLEOTIDE SEQUENCE</scope>
    <source>
        <strain evidence="8">IBT 16125</strain>
    </source>
</reference>
<dbReference type="PANTHER" id="PTHR43161">
    <property type="entry name" value="SORBITOL DEHYDROGENASE"/>
    <property type="match status" value="1"/>
</dbReference>
<dbReference type="Pfam" id="PF08240">
    <property type="entry name" value="ADH_N"/>
    <property type="match status" value="1"/>
</dbReference>
<dbReference type="InterPro" id="IPR036291">
    <property type="entry name" value="NAD(P)-bd_dom_sf"/>
</dbReference>
<evidence type="ECO:0000256" key="4">
    <source>
        <dbReference type="ARBA" id="ARBA00022833"/>
    </source>
</evidence>
<dbReference type="SMART" id="SM00829">
    <property type="entry name" value="PKS_ER"/>
    <property type="match status" value="1"/>
</dbReference>
<reference evidence="8" key="2">
    <citation type="journal article" date="2023" name="IMA Fungus">
        <title>Comparative genomic study of the Penicillium genus elucidates a diverse pangenome and 15 lateral gene transfer events.</title>
        <authorList>
            <person name="Petersen C."/>
            <person name="Sorensen T."/>
            <person name="Nielsen M.R."/>
            <person name="Sondergaard T.E."/>
            <person name="Sorensen J.L."/>
            <person name="Fitzpatrick D.A."/>
            <person name="Frisvad J.C."/>
            <person name="Nielsen K.L."/>
        </authorList>
    </citation>
    <scope>NUCLEOTIDE SEQUENCE</scope>
    <source>
        <strain evidence="8">IBT 16125</strain>
    </source>
</reference>
<dbReference type="GO" id="GO:0005737">
    <property type="term" value="C:cytoplasm"/>
    <property type="evidence" value="ECO:0007669"/>
    <property type="project" value="TreeGrafter"/>
</dbReference>
<evidence type="ECO:0000256" key="5">
    <source>
        <dbReference type="ARBA" id="ARBA00023002"/>
    </source>
</evidence>
<keyword evidence="3 6" id="KW-0479">Metal-binding</keyword>
<evidence type="ECO:0000259" key="7">
    <source>
        <dbReference type="SMART" id="SM00829"/>
    </source>
</evidence>
<dbReference type="InterPro" id="IPR013149">
    <property type="entry name" value="ADH-like_C"/>
</dbReference>
<dbReference type="SUPFAM" id="SSF51735">
    <property type="entry name" value="NAD(P)-binding Rossmann-fold domains"/>
    <property type="match status" value="1"/>
</dbReference>
<proteinExistence type="inferred from homology"/>
<organism evidence="8 9">
    <name type="scientific">Penicillium daleae</name>
    <dbReference type="NCBI Taxonomy" id="63821"/>
    <lineage>
        <taxon>Eukaryota</taxon>
        <taxon>Fungi</taxon>
        <taxon>Dikarya</taxon>
        <taxon>Ascomycota</taxon>
        <taxon>Pezizomycotina</taxon>
        <taxon>Eurotiomycetes</taxon>
        <taxon>Eurotiomycetidae</taxon>
        <taxon>Eurotiales</taxon>
        <taxon>Aspergillaceae</taxon>
        <taxon>Penicillium</taxon>
    </lineage>
</organism>
<evidence type="ECO:0000313" key="9">
    <source>
        <dbReference type="Proteomes" id="UP001213681"/>
    </source>
</evidence>
<dbReference type="InterPro" id="IPR002328">
    <property type="entry name" value="ADH_Zn_CS"/>
</dbReference>
<evidence type="ECO:0000313" key="8">
    <source>
        <dbReference type="EMBL" id="KAJ5433375.1"/>
    </source>
</evidence>
<protein>
    <recommendedName>
        <fullName evidence="7">Enoyl reductase (ER) domain-containing protein</fullName>
    </recommendedName>
</protein>
<dbReference type="Gene3D" id="3.40.50.720">
    <property type="entry name" value="NAD(P)-binding Rossmann-like Domain"/>
    <property type="match status" value="1"/>
</dbReference>
<dbReference type="EMBL" id="JAPVEA010000009">
    <property type="protein sequence ID" value="KAJ5433375.1"/>
    <property type="molecule type" value="Genomic_DNA"/>
</dbReference>
<evidence type="ECO:0000256" key="1">
    <source>
        <dbReference type="ARBA" id="ARBA00001947"/>
    </source>
</evidence>
<keyword evidence="9" id="KW-1185">Reference proteome</keyword>
<comment type="similarity">
    <text evidence="2 6">Belongs to the zinc-containing alcohol dehydrogenase family.</text>
</comment>
<comment type="caution">
    <text evidence="8">The sequence shown here is derived from an EMBL/GenBank/DDBJ whole genome shotgun (WGS) entry which is preliminary data.</text>
</comment>
<dbReference type="Gene3D" id="3.90.180.10">
    <property type="entry name" value="Medium-chain alcohol dehydrogenases, catalytic domain"/>
    <property type="match status" value="1"/>
</dbReference>
<dbReference type="SUPFAM" id="SSF50129">
    <property type="entry name" value="GroES-like"/>
    <property type="match status" value="1"/>
</dbReference>
<dbReference type="Proteomes" id="UP001213681">
    <property type="component" value="Unassembled WGS sequence"/>
</dbReference>
<sequence length="354" mass="37547">MRAVRYHGREDVRVDDVPEPVCGSGQVKIKPAFVGICGSDLHEYMGGPHAVPRTPHPVTGEKLPTTLGHEFSGIIEEVGADVTDLKVGDKVAVKPNLSDGTCWSCSIGRLNCCNSLGFIGYSGSAGGLSDHIVVDRKHAILLPHSIPLEIGALVEPLSVAWHAVKRSSLQKGDTALVVGAGPIGLAIVQVLKAREIDTIIVVEVSKRRREFAATFGASHVLDPTEVDAVAEIRAITGAFRGVSVAFESSGVQAGLDTAMAGTRVRGTTVILSLWEKKPVLDAIAVVLGEKHIAGAVVYDEGDFEDVIGAIESGMIHPRSMITSTIAMEEIVEKGFKALIHEKDKHIKILVDISA</sequence>
<accession>A0AAD6BWS6</accession>
<evidence type="ECO:0000256" key="3">
    <source>
        <dbReference type="ARBA" id="ARBA00022723"/>
    </source>
</evidence>
<dbReference type="GO" id="GO:0000721">
    <property type="term" value="F:(R,R)-butanediol dehydrogenase activity"/>
    <property type="evidence" value="ECO:0007669"/>
    <property type="project" value="TreeGrafter"/>
</dbReference>
<evidence type="ECO:0000256" key="2">
    <source>
        <dbReference type="ARBA" id="ARBA00008072"/>
    </source>
</evidence>
<dbReference type="PROSITE" id="PS00059">
    <property type="entry name" value="ADH_ZINC"/>
    <property type="match status" value="1"/>
</dbReference>
<gene>
    <name evidence="8" type="ORF">N7458_012531</name>
</gene>
<dbReference type="PANTHER" id="PTHR43161:SF23">
    <property type="entry name" value="(R,R)-BUTANEDIOL DEHYDROGENASE-RELATED"/>
    <property type="match status" value="1"/>
</dbReference>
<dbReference type="GeneID" id="81606155"/>